<dbReference type="AlphaFoldDB" id="A0A3B4FMR8"/>
<dbReference type="InterPro" id="IPR002492">
    <property type="entry name" value="Transposase_Tc1-like"/>
</dbReference>
<dbReference type="Ensembl" id="ENSPNYT00000012099.1">
    <property type="protein sequence ID" value="ENSPNYP00000011817.1"/>
    <property type="gene ID" value="ENSPNYG00000008963.1"/>
</dbReference>
<name>A0A3B4FMR8_9CICH</name>
<proteinExistence type="predicted"/>
<reference evidence="2" key="1">
    <citation type="submission" date="2023-09" db="UniProtKB">
        <authorList>
            <consortium name="Ensembl"/>
        </authorList>
    </citation>
    <scope>IDENTIFICATION</scope>
</reference>
<dbReference type="GO" id="GO:0015074">
    <property type="term" value="P:DNA integration"/>
    <property type="evidence" value="ECO:0007669"/>
    <property type="project" value="InterPro"/>
</dbReference>
<protein>
    <recommendedName>
        <fullName evidence="1">Transposase Tc1-like domain-containing protein</fullName>
    </recommendedName>
</protein>
<dbReference type="GO" id="GO:0003677">
    <property type="term" value="F:DNA binding"/>
    <property type="evidence" value="ECO:0007669"/>
    <property type="project" value="InterPro"/>
</dbReference>
<dbReference type="Pfam" id="PF01498">
    <property type="entry name" value="HTH_Tnp_Tc3_2"/>
    <property type="match status" value="1"/>
</dbReference>
<accession>A0A3B4FMR8</accession>
<dbReference type="GO" id="GO:0006313">
    <property type="term" value="P:DNA transposition"/>
    <property type="evidence" value="ECO:0007669"/>
    <property type="project" value="InterPro"/>
</dbReference>
<dbReference type="GeneTree" id="ENSGT01140000283593"/>
<organism evidence="2">
    <name type="scientific">Pundamilia nyererei</name>
    <dbReference type="NCBI Taxonomy" id="303518"/>
    <lineage>
        <taxon>Eukaryota</taxon>
        <taxon>Metazoa</taxon>
        <taxon>Chordata</taxon>
        <taxon>Craniata</taxon>
        <taxon>Vertebrata</taxon>
        <taxon>Euteleostomi</taxon>
        <taxon>Actinopterygii</taxon>
        <taxon>Neopterygii</taxon>
        <taxon>Teleostei</taxon>
        <taxon>Neoteleostei</taxon>
        <taxon>Acanthomorphata</taxon>
        <taxon>Ovalentaria</taxon>
        <taxon>Cichlomorphae</taxon>
        <taxon>Cichliformes</taxon>
        <taxon>Cichlidae</taxon>
        <taxon>African cichlids</taxon>
        <taxon>Pseudocrenilabrinae</taxon>
        <taxon>Haplochromini</taxon>
        <taxon>Pundamilia</taxon>
    </lineage>
</organism>
<evidence type="ECO:0000259" key="1">
    <source>
        <dbReference type="Pfam" id="PF01498"/>
    </source>
</evidence>
<evidence type="ECO:0000313" key="2">
    <source>
        <dbReference type="Ensembl" id="ENSPNYP00000011817.1"/>
    </source>
</evidence>
<dbReference type="STRING" id="303518.ENSPNYP00000011817"/>
<sequence>MPRMKDVSNKLGVATVAAHQYGKGYKVRNTIRKWETFKTAASVPRRGRPTKFVPRSDREMFRETEKTKHVNVCNNTIRKRLNKYGLFGRVPDRKPLLSKKNKTGLQSWWSTSISAQTPKTKWWRGDNLQPLHLEIIELLPIKTSVYQSILESNLGQNWVMQQEQIYNRMAKKENNQCCQYNGPVKVQKLVLARLVLF</sequence>
<feature type="domain" description="Transposase Tc1-like" evidence="1">
    <location>
        <begin position="58"/>
        <end position="103"/>
    </location>
</feature>